<dbReference type="InterPro" id="IPR039715">
    <property type="entry name" value="ZCCHC10"/>
</dbReference>
<feature type="region of interest" description="Disordered" evidence="1">
    <location>
        <begin position="562"/>
        <end position="582"/>
    </location>
</feature>
<feature type="compositionally biased region" description="Low complexity" evidence="1">
    <location>
        <begin position="780"/>
        <end position="789"/>
    </location>
</feature>
<evidence type="ECO:0000256" key="1">
    <source>
        <dbReference type="SAM" id="MobiDB-lite"/>
    </source>
</evidence>
<dbReference type="Proteomes" id="UP000433483">
    <property type="component" value="Unassembled WGS sequence"/>
</dbReference>
<feature type="compositionally biased region" description="Basic and acidic residues" evidence="1">
    <location>
        <begin position="731"/>
        <end position="751"/>
    </location>
</feature>
<evidence type="ECO:0000313" key="13">
    <source>
        <dbReference type="Proteomes" id="UP000440367"/>
    </source>
</evidence>
<dbReference type="OrthoDB" id="161629at2759"/>
<dbReference type="EMBL" id="QXGE01001363">
    <property type="protein sequence ID" value="KAE9293666.1"/>
    <property type="molecule type" value="Genomic_DNA"/>
</dbReference>
<gene>
    <name evidence="9" type="ORF">PF001_g18151</name>
    <name evidence="8" type="ORF">PF002_g19857</name>
    <name evidence="7" type="ORF">PF005_g18929</name>
    <name evidence="6" type="ORF">PF006_g17923</name>
    <name evidence="4" type="ORF">PF007_g19442</name>
    <name evidence="2" type="ORF">PF009_g19868</name>
    <name evidence="5" type="ORF">PF010_g18465</name>
    <name evidence="3" type="ORF">PF011_g1360</name>
</gene>
<evidence type="ECO:0000313" key="8">
    <source>
        <dbReference type="EMBL" id="KAE9206906.1"/>
    </source>
</evidence>
<evidence type="ECO:0000313" key="4">
    <source>
        <dbReference type="EMBL" id="KAE9089878.1"/>
    </source>
</evidence>
<evidence type="ECO:0000313" key="10">
    <source>
        <dbReference type="Proteomes" id="UP000429523"/>
    </source>
</evidence>
<evidence type="ECO:0000313" key="9">
    <source>
        <dbReference type="EMBL" id="KAE9293666.1"/>
    </source>
</evidence>
<dbReference type="Proteomes" id="UP000429523">
    <property type="component" value="Unassembled WGS sequence"/>
</dbReference>
<evidence type="ECO:0000313" key="12">
    <source>
        <dbReference type="Proteomes" id="UP000437068"/>
    </source>
</evidence>
<feature type="region of interest" description="Disordered" evidence="1">
    <location>
        <begin position="1215"/>
        <end position="1239"/>
    </location>
</feature>
<dbReference type="AlphaFoldDB" id="A0A6A3X1Z9"/>
<name>A0A6A3X1Z9_9STRA</name>
<dbReference type="Proteomes" id="UP000440732">
    <property type="component" value="Unassembled WGS sequence"/>
</dbReference>
<feature type="region of interest" description="Disordered" evidence="1">
    <location>
        <begin position="345"/>
        <end position="374"/>
    </location>
</feature>
<dbReference type="Proteomes" id="UP000437068">
    <property type="component" value="Unassembled WGS sequence"/>
</dbReference>
<dbReference type="EMBL" id="QXGD01001402">
    <property type="protein sequence ID" value="KAE9206906.1"/>
    <property type="molecule type" value="Genomic_DNA"/>
</dbReference>
<sequence>MSGKAPSSGLAALLAASTPAKSSNGQSQSFASPSFVSPAPAQKPQHKLKLSRKLKTLKRPLGAHQRPLERLELAAGLSTPCAQLKTLDKKPKKLKLTPSTSSHKERGLKPVKKPTATSSSQYRAGLSKPARVLEDISNRRHADKLKASAAPSALSHDPTRKLEFPTPVKTQSSDKKTANEQQPVNSSPSSSSSSSSSSSEDEGYSSDEAEVTFDAATIGNMRVVREALAQSPALSTTSTCSGRAPVGLEFQFSVSSTVSSVAVAPNGKFLVVGFYNGMVFLYPLTKDSLMFRRGVLLDQIMPRGMYTQIMVTVAIPEDGKFIFAGVYRGSTEIRAFEVDSITLPSPTDLQQSSSSSSSLLTSGDSDDDSDEGDDEAGVFGLPTAKVISHTYSDAKLKGFAAAKSLYLKGSKKTEYRLLCGIGIKNVHMWRFFQKRTENAGFEWSWECVFDKQTNGISLEFITFHPTIANQFISKSEHQNVRIWHLEEDYEASDDSVAIRKKSHTDVKQTTDTVAVYGDYAYGGSESLAVVDLQSASRMDLDLPLSAKEQRAQREAAITSRNASSLRAWNPRGSRRRGAEDTSALRHMRTVSKIAGQDASPFTVGMCSDGSVFFHQPKKETGIATPLDYIEGYEQFFVDPSLDFQAQFSDLTRVNTSGLLAVLPLPESEKEKWMVVAANQDQILVRSLDAFLHRNNQKREYSQVKSDLRNVMRDLGGAESSSDESDSSDSDVEGKSVMKEKFQRSKKHDNATHKRGRQESSSMPQESGRKVKRSRHEIEKSSSQSKASTESVEKRKSSKNGLQKKSMKLKTLSVDNTQIKASSPSAVTDVAAVTTPKRRTSSVIRNGGTSTASPVVSISSSSGSSNPNTPEQPGLSRVERQLLALKELQWTPPPAAVKARVNNQEELTDSAVDAAAVLALLSSSSNQTEGKPKSASSGKKTNHRMKAQALFTDEVTDDKENNEVVVKEAKKEIEMTSSSTKKSAKAPIKRGRTESKKLVRTDSEKDGVDVSEPEKSVHGDNQAESAKSVEELDADVELDDELEQLEQYEPEFVSVPLVSDNGSLLAATMYQYASAAVPSCNEITSVDADEGIEADRAAAASEQANLLLQFSQQNERLKMNFMAERERIYKHQDCSCASHSQSKKSSTGGANWRRNVAHDYLKRKQLKRRQKKALAAKLQQLHTSYAVQIQELLAMQQMQANALRARQQFQHLHLQFRRQASKTNSDSPSSPSTVASPIKHSSLLDHLTGSSFPYPDLLP</sequence>
<dbReference type="EMBL" id="QXFW01000036">
    <property type="protein sequence ID" value="KAE9028881.1"/>
    <property type="molecule type" value="Genomic_DNA"/>
</dbReference>
<protein>
    <submittedName>
        <fullName evidence="7">Uncharacterized protein</fullName>
    </submittedName>
</protein>
<dbReference type="InterPro" id="IPR015943">
    <property type="entry name" value="WD40/YVTN_repeat-like_dom_sf"/>
</dbReference>
<accession>A0A6A3X1Z9</accession>
<feature type="compositionally biased region" description="Low complexity" evidence="1">
    <location>
        <begin position="345"/>
        <end position="363"/>
    </location>
</feature>
<feature type="compositionally biased region" description="Basic residues" evidence="1">
    <location>
        <begin position="44"/>
        <end position="58"/>
    </location>
</feature>
<reference evidence="10 11" key="1">
    <citation type="submission" date="2018-08" db="EMBL/GenBank/DDBJ databases">
        <title>Genomic investigation of the strawberry pathogen Phytophthora fragariae indicates pathogenicity is determined by transcriptional variation in three key races.</title>
        <authorList>
            <person name="Adams T.M."/>
            <person name="Armitage A.D."/>
            <person name="Sobczyk M.K."/>
            <person name="Bates H.J."/>
            <person name="Dunwell J.M."/>
            <person name="Nellist C.F."/>
            <person name="Harrison R.J."/>
        </authorList>
    </citation>
    <scope>NUCLEOTIDE SEQUENCE [LARGE SCALE GENOMIC DNA]</scope>
    <source>
        <strain evidence="9 12">A4</strain>
        <strain evidence="8 13">BC-1</strain>
        <strain evidence="7 11">NOV-27</strain>
        <strain evidence="6 14">NOV-5</strain>
        <strain evidence="4 15">NOV-71</strain>
        <strain evidence="2 10">NOV-9</strain>
        <strain evidence="5 17">ONT-3</strain>
        <strain evidence="3 16">SCRP245</strain>
    </source>
</reference>
<dbReference type="Gene3D" id="2.130.10.10">
    <property type="entry name" value="YVTN repeat-like/Quinoprotein amine dehydrogenase"/>
    <property type="match status" value="1"/>
</dbReference>
<feature type="compositionally biased region" description="Basic and acidic residues" evidence="1">
    <location>
        <begin position="990"/>
        <end position="1017"/>
    </location>
</feature>
<feature type="compositionally biased region" description="Acidic residues" evidence="1">
    <location>
        <begin position="720"/>
        <end position="730"/>
    </location>
</feature>
<feature type="compositionally biased region" description="Polar residues" evidence="1">
    <location>
        <begin position="925"/>
        <end position="938"/>
    </location>
</feature>
<evidence type="ECO:0000313" key="2">
    <source>
        <dbReference type="EMBL" id="KAE8930032.1"/>
    </source>
</evidence>
<feature type="region of interest" description="Disordered" evidence="1">
    <location>
        <begin position="143"/>
        <end position="207"/>
    </location>
</feature>
<feature type="compositionally biased region" description="Low complexity" evidence="1">
    <location>
        <begin position="848"/>
        <end position="868"/>
    </location>
</feature>
<proteinExistence type="predicted"/>
<dbReference type="PANTHER" id="PTHR13491:SF0">
    <property type="entry name" value="ZINC FINGER CCHC DOMAIN-CONTAINING PROTEIN 10"/>
    <property type="match status" value="1"/>
</dbReference>
<feature type="compositionally biased region" description="Low complexity" evidence="1">
    <location>
        <begin position="17"/>
        <end position="42"/>
    </location>
</feature>
<dbReference type="Proteomes" id="UP000488956">
    <property type="component" value="Unassembled WGS sequence"/>
</dbReference>
<feature type="compositionally biased region" description="Low complexity" evidence="1">
    <location>
        <begin position="1220"/>
        <end position="1236"/>
    </location>
</feature>
<dbReference type="EMBL" id="QXFX01001409">
    <property type="protein sequence ID" value="KAE9090765.1"/>
    <property type="molecule type" value="Genomic_DNA"/>
</dbReference>
<evidence type="ECO:0000313" key="15">
    <source>
        <dbReference type="Proteomes" id="UP000441208"/>
    </source>
</evidence>
<feature type="region of interest" description="Disordered" evidence="1">
    <location>
        <begin position="714"/>
        <end position="877"/>
    </location>
</feature>
<feature type="region of interest" description="Disordered" evidence="1">
    <location>
        <begin position="969"/>
        <end position="1028"/>
    </location>
</feature>
<evidence type="ECO:0000313" key="5">
    <source>
        <dbReference type="EMBL" id="KAE9090765.1"/>
    </source>
</evidence>
<feature type="region of interest" description="Disordered" evidence="1">
    <location>
        <begin position="921"/>
        <end position="943"/>
    </location>
</feature>
<evidence type="ECO:0000313" key="14">
    <source>
        <dbReference type="Proteomes" id="UP000440732"/>
    </source>
</evidence>
<dbReference type="EMBL" id="QXGF01001436">
    <property type="protein sequence ID" value="KAE8930032.1"/>
    <property type="molecule type" value="Genomic_DNA"/>
</dbReference>
<dbReference type="SUPFAM" id="SSF50978">
    <property type="entry name" value="WD40 repeat-like"/>
    <property type="match status" value="1"/>
</dbReference>
<feature type="compositionally biased region" description="Polar residues" evidence="1">
    <location>
        <begin position="812"/>
        <end position="825"/>
    </location>
</feature>
<evidence type="ECO:0000313" key="17">
    <source>
        <dbReference type="Proteomes" id="UP000488956"/>
    </source>
</evidence>
<comment type="caution">
    <text evidence="7">The sequence shown here is derived from an EMBL/GenBank/DDBJ whole genome shotgun (WGS) entry which is preliminary data.</text>
</comment>
<organism evidence="7 11">
    <name type="scientific">Phytophthora fragariae</name>
    <dbReference type="NCBI Taxonomy" id="53985"/>
    <lineage>
        <taxon>Eukaryota</taxon>
        <taxon>Sar</taxon>
        <taxon>Stramenopiles</taxon>
        <taxon>Oomycota</taxon>
        <taxon>Peronosporomycetes</taxon>
        <taxon>Peronosporales</taxon>
        <taxon>Peronosporaceae</taxon>
        <taxon>Phytophthora</taxon>
    </lineage>
</organism>
<evidence type="ECO:0000313" key="11">
    <source>
        <dbReference type="Proteomes" id="UP000433483"/>
    </source>
</evidence>
<evidence type="ECO:0000313" key="3">
    <source>
        <dbReference type="EMBL" id="KAE9028881.1"/>
    </source>
</evidence>
<dbReference type="PANTHER" id="PTHR13491">
    <property type="entry name" value="ZCCHC10 PROTEIN"/>
    <property type="match status" value="1"/>
</dbReference>
<evidence type="ECO:0000313" key="16">
    <source>
        <dbReference type="Proteomes" id="UP000460718"/>
    </source>
</evidence>
<dbReference type="Proteomes" id="UP000460718">
    <property type="component" value="Unassembled WGS sequence"/>
</dbReference>
<dbReference type="Proteomes" id="UP000441208">
    <property type="component" value="Unassembled WGS sequence"/>
</dbReference>
<evidence type="ECO:0000313" key="7">
    <source>
        <dbReference type="EMBL" id="KAE9191235.1"/>
    </source>
</evidence>
<dbReference type="EMBL" id="QXFZ01001472">
    <property type="protein sequence ID" value="KAE9089878.1"/>
    <property type="molecule type" value="Genomic_DNA"/>
</dbReference>
<evidence type="ECO:0000313" key="6">
    <source>
        <dbReference type="EMBL" id="KAE9121344.1"/>
    </source>
</evidence>
<keyword evidence="11" id="KW-1185">Reference proteome</keyword>
<dbReference type="EMBL" id="QXGA01001355">
    <property type="protein sequence ID" value="KAE9121344.1"/>
    <property type="molecule type" value="Genomic_DNA"/>
</dbReference>
<feature type="compositionally biased region" description="Acidic residues" evidence="1">
    <location>
        <begin position="364"/>
        <end position="374"/>
    </location>
</feature>
<feature type="region of interest" description="Disordered" evidence="1">
    <location>
        <begin position="17"/>
        <end position="131"/>
    </location>
</feature>
<dbReference type="Proteomes" id="UP000440367">
    <property type="component" value="Unassembled WGS sequence"/>
</dbReference>
<dbReference type="InterPro" id="IPR036322">
    <property type="entry name" value="WD40_repeat_dom_sf"/>
</dbReference>
<dbReference type="EMBL" id="QXGB01001411">
    <property type="protein sequence ID" value="KAE9191235.1"/>
    <property type="molecule type" value="Genomic_DNA"/>
</dbReference>
<feature type="compositionally biased region" description="Low complexity" evidence="1">
    <location>
        <begin position="186"/>
        <end position="198"/>
    </location>
</feature>